<evidence type="ECO:0000313" key="1">
    <source>
        <dbReference type="EMBL" id="PZR12350.1"/>
    </source>
</evidence>
<organism evidence="1 2">
    <name type="scientific">Archangium gephyra</name>
    <dbReference type="NCBI Taxonomy" id="48"/>
    <lineage>
        <taxon>Bacteria</taxon>
        <taxon>Pseudomonadati</taxon>
        <taxon>Myxococcota</taxon>
        <taxon>Myxococcia</taxon>
        <taxon>Myxococcales</taxon>
        <taxon>Cystobacterineae</taxon>
        <taxon>Archangiaceae</taxon>
        <taxon>Archangium</taxon>
    </lineage>
</organism>
<protein>
    <recommendedName>
        <fullName evidence="3">AttH domain-containing protein</fullName>
    </recommendedName>
</protein>
<dbReference type="EMBL" id="QFQP01000012">
    <property type="protein sequence ID" value="PZR12350.1"/>
    <property type="molecule type" value="Genomic_DNA"/>
</dbReference>
<dbReference type="AlphaFoldDB" id="A0A2W5TA04"/>
<accession>A0A2W5TA04</accession>
<dbReference type="Proteomes" id="UP000249061">
    <property type="component" value="Unassembled WGS sequence"/>
</dbReference>
<reference evidence="1 2" key="1">
    <citation type="submission" date="2017-08" db="EMBL/GenBank/DDBJ databases">
        <title>Infants hospitalized years apart are colonized by the same room-sourced microbial strains.</title>
        <authorList>
            <person name="Brooks B."/>
            <person name="Olm M.R."/>
            <person name="Firek B.A."/>
            <person name="Baker R."/>
            <person name="Thomas B.C."/>
            <person name="Morowitz M.J."/>
            <person name="Banfield J.F."/>
        </authorList>
    </citation>
    <scope>NUCLEOTIDE SEQUENCE [LARGE SCALE GENOMIC DNA]</scope>
    <source>
        <strain evidence="1">S2_003_000_R2_14</strain>
    </source>
</reference>
<dbReference type="SUPFAM" id="SSF159245">
    <property type="entry name" value="AttH-like"/>
    <property type="match status" value="1"/>
</dbReference>
<evidence type="ECO:0000313" key="2">
    <source>
        <dbReference type="Proteomes" id="UP000249061"/>
    </source>
</evidence>
<gene>
    <name evidence="1" type="ORF">DI536_15725</name>
</gene>
<dbReference type="Gene3D" id="2.40.370.10">
    <property type="entry name" value="AttH-like domain"/>
    <property type="match status" value="1"/>
</dbReference>
<dbReference type="InterPro" id="IPR023374">
    <property type="entry name" value="AttH-like_dom_sf"/>
</dbReference>
<name>A0A2W5TA04_9BACT</name>
<evidence type="ECO:0008006" key="3">
    <source>
        <dbReference type="Google" id="ProtNLM"/>
    </source>
</evidence>
<dbReference type="PROSITE" id="PS51257">
    <property type="entry name" value="PROKAR_LIPOPROTEIN"/>
    <property type="match status" value="1"/>
</dbReference>
<sequence length="366" mass="40378">MNLRVVTSFALLLTACATSKPSVRIRDTPEDFAQLKLTDTVLPHEDGRRASPGEKNYEWWYLDAVAADGTVVVVVFGDNWPVGGKVRDVTIEVTPPGKPTRKARFKTDAAGTFASEHADVRIGSNRFEGDLERYTIHVDPNELQGVGCDLVLERRVKSYRPGTGFMGSGEEFFAWVVAVPEGEISGTVTVDGKTDTFRGSGYHDHNWGNVAPWDLMRNWWWGRGEVNGKTVVMSEMRPQQGRGNDNMALLFIAGPEGDTARLHGAAVHLVEGELTDKEVLGYDKERPSSVTLESTAPGRHVAARFERQGAPTTFMDALANMSGFMRFMARVAGRSPSYTRWRSKVLIDVDGAAEEGTGTIEFMDFE</sequence>
<proteinExistence type="predicted"/>
<comment type="caution">
    <text evidence="1">The sequence shown here is derived from an EMBL/GenBank/DDBJ whole genome shotgun (WGS) entry which is preliminary data.</text>
</comment>